<dbReference type="Pfam" id="PF00450">
    <property type="entry name" value="Peptidase_S10"/>
    <property type="match status" value="1"/>
</dbReference>
<dbReference type="EC" id="3.4.16.-" evidence="7"/>
<gene>
    <name evidence="8" type="primary">100119186</name>
</gene>
<dbReference type="InterPro" id="IPR029058">
    <property type="entry name" value="AB_hydrolase_fold"/>
</dbReference>
<evidence type="ECO:0000256" key="7">
    <source>
        <dbReference type="RuleBase" id="RU361156"/>
    </source>
</evidence>
<keyword evidence="4 7" id="KW-0732">Signal</keyword>
<dbReference type="OMA" id="AVPKCHK"/>
<dbReference type="PROSITE" id="PS00131">
    <property type="entry name" value="CARBOXYPEPT_SER_SER"/>
    <property type="match status" value="1"/>
</dbReference>
<keyword evidence="3 7" id="KW-0645">Protease</keyword>
<dbReference type="InParanoid" id="A0A7M7G3S4"/>
<dbReference type="FunCoup" id="A0A7M7G3S4">
    <property type="interactions" value="62"/>
</dbReference>
<keyword evidence="6" id="KW-0325">Glycoprotein</keyword>
<evidence type="ECO:0000256" key="2">
    <source>
        <dbReference type="ARBA" id="ARBA00022645"/>
    </source>
</evidence>
<protein>
    <recommendedName>
        <fullName evidence="7">Carboxypeptidase</fullName>
        <ecNumber evidence="7">3.4.16.-</ecNumber>
    </recommendedName>
</protein>
<keyword evidence="2 7" id="KW-0121">Carboxypeptidase</keyword>
<organism evidence="8 9">
    <name type="scientific">Nasonia vitripennis</name>
    <name type="common">Parasitic wasp</name>
    <dbReference type="NCBI Taxonomy" id="7425"/>
    <lineage>
        <taxon>Eukaryota</taxon>
        <taxon>Metazoa</taxon>
        <taxon>Ecdysozoa</taxon>
        <taxon>Arthropoda</taxon>
        <taxon>Hexapoda</taxon>
        <taxon>Insecta</taxon>
        <taxon>Pterygota</taxon>
        <taxon>Neoptera</taxon>
        <taxon>Endopterygota</taxon>
        <taxon>Hymenoptera</taxon>
        <taxon>Apocrita</taxon>
        <taxon>Proctotrupomorpha</taxon>
        <taxon>Chalcidoidea</taxon>
        <taxon>Pteromalidae</taxon>
        <taxon>Pteromalinae</taxon>
        <taxon>Nasonia</taxon>
    </lineage>
</organism>
<comment type="similarity">
    <text evidence="1 7">Belongs to the peptidase S10 family.</text>
</comment>
<evidence type="ECO:0000256" key="3">
    <source>
        <dbReference type="ARBA" id="ARBA00022670"/>
    </source>
</evidence>
<name>A0A7M7G3S4_NASVI</name>
<dbReference type="Gene3D" id="3.40.50.1820">
    <property type="entry name" value="alpha/beta hydrolase"/>
    <property type="match status" value="1"/>
</dbReference>
<dbReference type="AlphaFoldDB" id="A0A7M7G3S4"/>
<evidence type="ECO:0000256" key="1">
    <source>
        <dbReference type="ARBA" id="ARBA00009431"/>
    </source>
</evidence>
<keyword evidence="9" id="KW-1185">Reference proteome</keyword>
<feature type="signal peptide" evidence="7">
    <location>
        <begin position="1"/>
        <end position="19"/>
    </location>
</feature>
<evidence type="ECO:0000313" key="9">
    <source>
        <dbReference type="Proteomes" id="UP000002358"/>
    </source>
</evidence>
<dbReference type="OrthoDB" id="443318at2759"/>
<evidence type="ECO:0000256" key="6">
    <source>
        <dbReference type="ARBA" id="ARBA00023180"/>
    </source>
</evidence>
<dbReference type="KEGG" id="nvi:100119186"/>
<dbReference type="EnsemblMetazoa" id="XM_001602954">
    <property type="protein sequence ID" value="XP_001603004"/>
    <property type="gene ID" value="LOC100119186"/>
</dbReference>
<dbReference type="SMR" id="A0A7M7G3S4"/>
<dbReference type="PANTHER" id="PTHR11802">
    <property type="entry name" value="SERINE PROTEASE FAMILY S10 SERINE CARBOXYPEPTIDASE"/>
    <property type="match status" value="1"/>
</dbReference>
<feature type="chain" id="PRO_5029937858" description="Carboxypeptidase" evidence="7">
    <location>
        <begin position="20"/>
        <end position="459"/>
    </location>
</feature>
<dbReference type="PROSITE" id="PS00560">
    <property type="entry name" value="CARBOXYPEPT_SER_HIS"/>
    <property type="match status" value="1"/>
</dbReference>
<dbReference type="InterPro" id="IPR001563">
    <property type="entry name" value="Peptidase_S10"/>
</dbReference>
<dbReference type="PRINTS" id="PR00724">
    <property type="entry name" value="CRBOXYPTASEC"/>
</dbReference>
<proteinExistence type="inferred from homology"/>
<dbReference type="InterPro" id="IPR018202">
    <property type="entry name" value="Ser_caboxypep_ser_AS"/>
</dbReference>
<sequence>MRRIISIALTFACFSANSAISVKSSHSEKNQPLYLTKLIESGNFNEARQRALVKSQHFLNIESYAGYFTINKQYNSNTFFWYFPSQEHPENAPVLLWLNGGPGGSSLIGLFEVNGPFLLTDNETISLREYSWHKDHHVIYIDNPVGVGFSFTDDNAGYACNQTDIGRDLLEAIVQFFKLFPELQENEFYLTGESYAGKYVPSAAYAIKNYNARADVPFKVNLKGLAIGNGLMDAYYQFKYGDFLYNIGLVDSNGRDQLKQIEARTQALLEQKKYVEAVMESDQILLNMFTQSPSVFESLTGYINYQNLLVNQKDQPHYYIRFLKKQVIREALHVGDREFVRYNSNVTADLKADITQSITPIVAELLQHYKVLLYHGQMDVIIPYPGTQELIRHLDWTGVDEFVKSERKQWRVGFELAGYSKTYGNLLEVLVRNAGHMVPDDQPKWAYDLIKRFTHKHSL</sequence>
<keyword evidence="5 7" id="KW-0378">Hydrolase</keyword>
<dbReference type="InterPro" id="IPR033124">
    <property type="entry name" value="Ser_caboxypep_his_AS"/>
</dbReference>
<dbReference type="FunFam" id="3.40.50.1820:FF:000096">
    <property type="entry name" value="Carboxypeptidase vitellogenic-like"/>
    <property type="match status" value="1"/>
</dbReference>
<evidence type="ECO:0000256" key="4">
    <source>
        <dbReference type="ARBA" id="ARBA00022729"/>
    </source>
</evidence>
<accession>A0A7M7G3S4</accession>
<reference evidence="8" key="1">
    <citation type="submission" date="2021-01" db="UniProtKB">
        <authorList>
            <consortium name="EnsemblMetazoa"/>
        </authorList>
    </citation>
    <scope>IDENTIFICATION</scope>
</reference>
<dbReference type="PANTHER" id="PTHR11802:SF472">
    <property type="entry name" value="SERINE CARBOXYPEPTIDASE CPVL-RELATED"/>
    <property type="match status" value="1"/>
</dbReference>
<dbReference type="GO" id="GO:0006508">
    <property type="term" value="P:proteolysis"/>
    <property type="evidence" value="ECO:0007669"/>
    <property type="project" value="UniProtKB-KW"/>
</dbReference>
<evidence type="ECO:0000313" key="8">
    <source>
        <dbReference type="EnsemblMetazoa" id="XP_001603004"/>
    </source>
</evidence>
<dbReference type="SUPFAM" id="SSF53474">
    <property type="entry name" value="alpha/beta-Hydrolases"/>
    <property type="match status" value="1"/>
</dbReference>
<dbReference type="GO" id="GO:0004185">
    <property type="term" value="F:serine-type carboxypeptidase activity"/>
    <property type="evidence" value="ECO:0007669"/>
    <property type="project" value="UniProtKB-UniRule"/>
</dbReference>
<dbReference type="Proteomes" id="UP000002358">
    <property type="component" value="Chromosome 5"/>
</dbReference>
<evidence type="ECO:0000256" key="5">
    <source>
        <dbReference type="ARBA" id="ARBA00022801"/>
    </source>
</evidence>